<organism evidence="1 2">
    <name type="scientific">Gonapodya prolifera (strain JEL478)</name>
    <name type="common">Monoblepharis prolifera</name>
    <dbReference type="NCBI Taxonomy" id="1344416"/>
    <lineage>
        <taxon>Eukaryota</taxon>
        <taxon>Fungi</taxon>
        <taxon>Fungi incertae sedis</taxon>
        <taxon>Chytridiomycota</taxon>
        <taxon>Chytridiomycota incertae sedis</taxon>
        <taxon>Monoblepharidomycetes</taxon>
        <taxon>Monoblepharidales</taxon>
        <taxon>Gonapodyaceae</taxon>
        <taxon>Gonapodya</taxon>
    </lineage>
</organism>
<dbReference type="OrthoDB" id="10617627at2759"/>
<sequence length="142" mass="15748">MLSAALTVAQNGCLPGAQQSYLCTCSLRRKSIKRWGCFRIISGRRCAPWIFTPGCKRTPSRGKPGRGWESDNYQGSGSPILQLMVRFNVAPIYQRLYFNGVELANSEATMEELRIPKEAFVALFAFDEKDGGFEDSGGELSL</sequence>
<dbReference type="AlphaFoldDB" id="A0A139A7C4"/>
<gene>
    <name evidence="1" type="ORF">M427DRAFT_137261</name>
</gene>
<keyword evidence="2" id="KW-1185">Reference proteome</keyword>
<name>A0A139A7C4_GONPJ</name>
<dbReference type="Proteomes" id="UP000070544">
    <property type="component" value="Unassembled WGS sequence"/>
</dbReference>
<evidence type="ECO:0000313" key="2">
    <source>
        <dbReference type="Proteomes" id="UP000070544"/>
    </source>
</evidence>
<reference evidence="1 2" key="1">
    <citation type="journal article" date="2015" name="Genome Biol. Evol.">
        <title>Phylogenomic analyses indicate that early fungi evolved digesting cell walls of algal ancestors of land plants.</title>
        <authorList>
            <person name="Chang Y."/>
            <person name="Wang S."/>
            <person name="Sekimoto S."/>
            <person name="Aerts A.L."/>
            <person name="Choi C."/>
            <person name="Clum A."/>
            <person name="LaButti K.M."/>
            <person name="Lindquist E.A."/>
            <person name="Yee Ngan C."/>
            <person name="Ohm R.A."/>
            <person name="Salamov A.A."/>
            <person name="Grigoriev I.V."/>
            <person name="Spatafora J.W."/>
            <person name="Berbee M.L."/>
        </authorList>
    </citation>
    <scope>NUCLEOTIDE SEQUENCE [LARGE SCALE GENOMIC DNA]</scope>
    <source>
        <strain evidence="1 2">JEL478</strain>
    </source>
</reference>
<protein>
    <submittedName>
        <fullName evidence="1">Uncharacterized protein</fullName>
    </submittedName>
</protein>
<proteinExistence type="predicted"/>
<accession>A0A139A7C4</accession>
<dbReference type="EMBL" id="KQ965787">
    <property type="protein sequence ID" value="KXS12568.1"/>
    <property type="molecule type" value="Genomic_DNA"/>
</dbReference>
<evidence type="ECO:0000313" key="1">
    <source>
        <dbReference type="EMBL" id="KXS12568.1"/>
    </source>
</evidence>